<dbReference type="SUPFAM" id="SSF54523">
    <property type="entry name" value="Pili subunits"/>
    <property type="match status" value="1"/>
</dbReference>
<sequence>MVSKRFHVQGGFSLIEALVGVAIIGITAALIPPVVTLSVAARAQNQRVEQAVRLAQGHMDLVRLRMERGLAGGSVATFVADVERLAPLTGGASLNDVAAPGATTLRTAAFCDLDNPSTPIGPPCRVDIDGDGQADFGLQAFRIQQQTAPSGQPLSFIFGVRVYPRAVVQGVYAGTLGTRPAQVRLGAPEAASNPLAVQYSRILVPDSTRSLGSICRTLGGDDTNCALVD</sequence>
<dbReference type="STRING" id="1188229.GlitD10_2536"/>
<evidence type="ECO:0000256" key="1">
    <source>
        <dbReference type="SAM" id="Phobius"/>
    </source>
</evidence>
<dbReference type="InterPro" id="IPR045584">
    <property type="entry name" value="Pilin-like"/>
</dbReference>
<dbReference type="NCBIfam" id="TIGR02532">
    <property type="entry name" value="IV_pilin_GFxxxE"/>
    <property type="match status" value="1"/>
</dbReference>
<accession>A0A1J0AG07</accession>
<dbReference type="Pfam" id="PF07963">
    <property type="entry name" value="N_methyl"/>
    <property type="match status" value="1"/>
</dbReference>
<protein>
    <submittedName>
        <fullName evidence="2">Prokaryotic N-terminal methylation motif domain protein</fullName>
    </submittedName>
</protein>
<dbReference type="InterPro" id="IPR012902">
    <property type="entry name" value="N_methyl_site"/>
</dbReference>
<dbReference type="Proteomes" id="UP000180235">
    <property type="component" value="Chromosome"/>
</dbReference>
<gene>
    <name evidence="2" type="ORF">GlitD10_2536</name>
</gene>
<proteinExistence type="predicted"/>
<dbReference type="RefSeq" id="WP_071455250.1">
    <property type="nucleotide sequence ID" value="NZ_CP017675.1"/>
</dbReference>
<keyword evidence="1" id="KW-1133">Transmembrane helix</keyword>
<evidence type="ECO:0000313" key="3">
    <source>
        <dbReference type="Proteomes" id="UP000180235"/>
    </source>
</evidence>
<reference evidence="2 3" key="1">
    <citation type="submission" date="2016-10" db="EMBL/GenBank/DDBJ databases">
        <title>Description of Gloeomargarita lithophora gen. nov., sp. nov., a thylakoid-bearing basal-branching cyanobacterium with intracellular carbonates, and proposal for Gloeomargaritales ord. nov.</title>
        <authorList>
            <person name="Moreira D."/>
            <person name="Tavera R."/>
            <person name="Benzerara K."/>
            <person name="Skouri-Panet F."/>
            <person name="Couradeau E."/>
            <person name="Gerard E."/>
            <person name="Loussert C."/>
            <person name="Novelo E."/>
            <person name="Zivanovic Y."/>
            <person name="Lopez-Garcia P."/>
        </authorList>
    </citation>
    <scope>NUCLEOTIDE SEQUENCE [LARGE SCALE GENOMIC DNA]</scope>
    <source>
        <strain evidence="2 3">D10</strain>
    </source>
</reference>
<feature type="transmembrane region" description="Helical" evidence="1">
    <location>
        <begin position="12"/>
        <end position="35"/>
    </location>
</feature>
<keyword evidence="1" id="KW-0472">Membrane</keyword>
<dbReference type="EMBL" id="CP017675">
    <property type="protein sequence ID" value="APB34874.1"/>
    <property type="molecule type" value="Genomic_DNA"/>
</dbReference>
<evidence type="ECO:0000313" key="2">
    <source>
        <dbReference type="EMBL" id="APB34874.1"/>
    </source>
</evidence>
<keyword evidence="1" id="KW-0812">Transmembrane</keyword>
<dbReference type="AlphaFoldDB" id="A0A1J0AG07"/>
<dbReference type="OrthoDB" id="461404at2"/>
<organism evidence="2 3">
    <name type="scientific">Gloeomargarita lithophora Alchichica-D10</name>
    <dbReference type="NCBI Taxonomy" id="1188229"/>
    <lineage>
        <taxon>Bacteria</taxon>
        <taxon>Bacillati</taxon>
        <taxon>Cyanobacteriota</taxon>
        <taxon>Cyanophyceae</taxon>
        <taxon>Gloeomargaritales</taxon>
        <taxon>Gloeomargaritaceae</taxon>
        <taxon>Gloeomargarita</taxon>
    </lineage>
</organism>
<dbReference type="PROSITE" id="PS00409">
    <property type="entry name" value="PROKAR_NTER_METHYL"/>
    <property type="match status" value="1"/>
</dbReference>
<name>A0A1J0AG07_9CYAN</name>
<keyword evidence="3" id="KW-1185">Reference proteome</keyword>
<dbReference type="KEGG" id="glt:GlitD10_2536"/>